<dbReference type="FunFam" id="3.30.300.20:FF:000003">
    <property type="entry name" value="GTPase Era"/>
    <property type="match status" value="1"/>
</dbReference>
<evidence type="ECO:0000256" key="3">
    <source>
        <dbReference type="ARBA" id="ARBA00022517"/>
    </source>
</evidence>
<feature type="domain" description="Era-type G" evidence="11">
    <location>
        <begin position="4"/>
        <end position="170"/>
    </location>
</feature>
<keyword evidence="5 7" id="KW-0694">RNA-binding</keyword>
<dbReference type="NCBIfam" id="NF000908">
    <property type="entry name" value="PRK00089.1"/>
    <property type="match status" value="1"/>
</dbReference>
<dbReference type="EMBL" id="CP013118">
    <property type="protein sequence ID" value="ALO16628.1"/>
    <property type="molecule type" value="Genomic_DNA"/>
</dbReference>
<comment type="subunit">
    <text evidence="7">Monomer.</text>
</comment>
<dbReference type="HAMAP" id="MF_00367">
    <property type="entry name" value="GTPase_Era"/>
    <property type="match status" value="1"/>
</dbReference>
<name>A0A0S2I2X3_9BACT</name>
<dbReference type="InterPro" id="IPR004044">
    <property type="entry name" value="KH_dom_type_2"/>
</dbReference>
<dbReference type="InterPro" id="IPR005225">
    <property type="entry name" value="Small_GTP-bd"/>
</dbReference>
<dbReference type="PANTHER" id="PTHR42698">
    <property type="entry name" value="GTPASE ERA"/>
    <property type="match status" value="1"/>
</dbReference>
<evidence type="ECO:0000256" key="7">
    <source>
        <dbReference type="HAMAP-Rule" id="MF_00367"/>
    </source>
</evidence>
<evidence type="ECO:0000256" key="9">
    <source>
        <dbReference type="RuleBase" id="RU003761"/>
    </source>
</evidence>
<accession>A0A0S2I2X3</accession>
<feature type="domain" description="KH type-2" evidence="10">
    <location>
        <begin position="201"/>
        <end position="277"/>
    </location>
</feature>
<dbReference type="GO" id="GO:0005525">
    <property type="term" value="F:GTP binding"/>
    <property type="evidence" value="ECO:0007669"/>
    <property type="project" value="UniProtKB-UniRule"/>
</dbReference>
<evidence type="ECO:0000256" key="4">
    <source>
        <dbReference type="ARBA" id="ARBA00022741"/>
    </source>
</evidence>
<dbReference type="PANTHER" id="PTHR42698:SF1">
    <property type="entry name" value="GTPASE ERA, MITOCHONDRIAL"/>
    <property type="match status" value="1"/>
</dbReference>
<dbReference type="AlphaFoldDB" id="A0A0S2I2X3"/>
<evidence type="ECO:0000313" key="13">
    <source>
        <dbReference type="Proteomes" id="UP000064893"/>
    </source>
</evidence>
<dbReference type="Pfam" id="PF01926">
    <property type="entry name" value="MMR_HSR1"/>
    <property type="match status" value="1"/>
</dbReference>
<dbReference type="PROSITE" id="PS51713">
    <property type="entry name" value="G_ERA"/>
    <property type="match status" value="1"/>
</dbReference>
<dbReference type="InterPro" id="IPR005662">
    <property type="entry name" value="GTPase_Era-like"/>
</dbReference>
<feature type="region of interest" description="G4" evidence="8">
    <location>
        <begin position="120"/>
        <end position="123"/>
    </location>
</feature>
<evidence type="ECO:0000256" key="2">
    <source>
        <dbReference type="ARBA" id="ARBA00020484"/>
    </source>
</evidence>
<dbReference type="InterPro" id="IPR030388">
    <property type="entry name" value="G_ERA_dom"/>
</dbReference>
<sequence length="293" mass="33897">MTHKAGFVNILGNPNVGKSTLMNKLVGEKLSIITNKSQTTRHRIMGIVNGEDFQIVYSDTPGIIKPNYRLQKSMMHFVDTAIEDADIILYMTDVVEDPEKNKISIDRIARQKKPTLVLINKIDQTNQIELESLVEKWAEKLPEASILPIAAKHKLHIDKVFDYIMHHLPEGDPYFPKDELTDRSLRFFASEIVREKILLYYKQEVPYSVEVEITSYKEDKRIAHIEGNIYVSRESQKGILIGHQGEKLKKVGTAARKDIEEFLGKKVFLELFVKVDPEWRDNDKKLRKFGYIE</sequence>
<evidence type="ECO:0000259" key="10">
    <source>
        <dbReference type="PROSITE" id="PS50823"/>
    </source>
</evidence>
<keyword evidence="4 7" id="KW-0547">Nucleotide-binding</keyword>
<dbReference type="InterPro" id="IPR015946">
    <property type="entry name" value="KH_dom-like_a/b"/>
</dbReference>
<feature type="region of interest" description="G1" evidence="8">
    <location>
        <begin position="12"/>
        <end position="19"/>
    </location>
</feature>
<dbReference type="NCBIfam" id="TIGR00436">
    <property type="entry name" value="era"/>
    <property type="match status" value="1"/>
</dbReference>
<feature type="region of interest" description="G5" evidence="8">
    <location>
        <begin position="149"/>
        <end position="151"/>
    </location>
</feature>
<protein>
    <recommendedName>
        <fullName evidence="2 7">GTPase Era</fullName>
    </recommendedName>
</protein>
<dbReference type="PROSITE" id="PS50823">
    <property type="entry name" value="KH_TYPE_2"/>
    <property type="match status" value="1"/>
</dbReference>
<keyword evidence="7" id="KW-0963">Cytoplasm</keyword>
<keyword evidence="13" id="KW-1185">Reference proteome</keyword>
<dbReference type="CDD" id="cd22534">
    <property type="entry name" value="KH-II_Era"/>
    <property type="match status" value="1"/>
</dbReference>
<comment type="function">
    <text evidence="7">An essential GTPase that binds both GDP and GTP, with rapid nucleotide exchange. Plays a role in 16S rRNA processing and 30S ribosomal subunit biogenesis and possibly also in cell cycle regulation and energy metabolism.</text>
</comment>
<dbReference type="SUPFAM" id="SSF52540">
    <property type="entry name" value="P-loop containing nucleoside triphosphate hydrolases"/>
    <property type="match status" value="1"/>
</dbReference>
<proteinExistence type="inferred from homology"/>
<dbReference type="PATRIC" id="fig|1307839.3.peg.3168"/>
<keyword evidence="3 7" id="KW-0690">Ribosome biogenesis</keyword>
<dbReference type="GO" id="GO:0005829">
    <property type="term" value="C:cytosol"/>
    <property type="evidence" value="ECO:0007669"/>
    <property type="project" value="TreeGrafter"/>
</dbReference>
<dbReference type="InterPro" id="IPR006073">
    <property type="entry name" value="GTP-bd"/>
</dbReference>
<dbReference type="GO" id="GO:0000028">
    <property type="term" value="P:ribosomal small subunit assembly"/>
    <property type="evidence" value="ECO:0007669"/>
    <property type="project" value="TreeGrafter"/>
</dbReference>
<keyword evidence="7" id="KW-1003">Cell membrane</keyword>
<comment type="subcellular location">
    <subcellularLocation>
        <location evidence="7">Cytoplasm</location>
    </subcellularLocation>
    <subcellularLocation>
        <location evidence="7">Cell membrane</location>
        <topology evidence="7">Peripheral membrane protein</topology>
    </subcellularLocation>
</comment>
<evidence type="ECO:0000313" key="12">
    <source>
        <dbReference type="EMBL" id="ALO16628.1"/>
    </source>
</evidence>
<dbReference type="GO" id="GO:0043024">
    <property type="term" value="F:ribosomal small subunit binding"/>
    <property type="evidence" value="ECO:0007669"/>
    <property type="project" value="TreeGrafter"/>
</dbReference>
<dbReference type="OrthoDB" id="9805918at2"/>
<dbReference type="GO" id="GO:0003924">
    <property type="term" value="F:GTPase activity"/>
    <property type="evidence" value="ECO:0007669"/>
    <property type="project" value="UniProtKB-UniRule"/>
</dbReference>
<dbReference type="NCBIfam" id="TIGR00231">
    <property type="entry name" value="small_GTP"/>
    <property type="match status" value="1"/>
</dbReference>
<gene>
    <name evidence="7 12" type="primary">era</name>
    <name evidence="12" type="ORF">L21SP5_03008</name>
</gene>
<comment type="similarity">
    <text evidence="1 7 8 9">Belongs to the TRAFAC class TrmE-Era-EngA-EngB-Septin-like GTPase superfamily. Era GTPase family.</text>
</comment>
<evidence type="ECO:0000256" key="1">
    <source>
        <dbReference type="ARBA" id="ARBA00007921"/>
    </source>
</evidence>
<reference evidence="12 13" key="1">
    <citation type="submission" date="2015-11" db="EMBL/GenBank/DDBJ databases">
        <title>Description and complete genome sequence of a novel strain predominating in hypersaline microbial mats and representing a new family of the Bacteriodetes phylum.</title>
        <authorList>
            <person name="Spring S."/>
            <person name="Bunk B."/>
            <person name="Sproer C."/>
            <person name="Klenk H.-P."/>
        </authorList>
    </citation>
    <scope>NUCLEOTIDE SEQUENCE [LARGE SCALE GENOMIC DNA]</scope>
    <source>
        <strain evidence="12 13">L21-Spi-D4</strain>
    </source>
</reference>
<dbReference type="CDD" id="cd04163">
    <property type="entry name" value="Era"/>
    <property type="match status" value="1"/>
</dbReference>
<dbReference type="InterPro" id="IPR027417">
    <property type="entry name" value="P-loop_NTPase"/>
</dbReference>
<feature type="region of interest" description="G2" evidence="8">
    <location>
        <begin position="38"/>
        <end position="42"/>
    </location>
</feature>
<dbReference type="STRING" id="1307839.L21SP5_03008"/>
<dbReference type="Proteomes" id="UP000064893">
    <property type="component" value="Chromosome"/>
</dbReference>
<dbReference type="GO" id="GO:0005886">
    <property type="term" value="C:plasma membrane"/>
    <property type="evidence" value="ECO:0007669"/>
    <property type="project" value="UniProtKB-SubCell"/>
</dbReference>
<evidence type="ECO:0000256" key="5">
    <source>
        <dbReference type="ARBA" id="ARBA00022884"/>
    </source>
</evidence>
<dbReference type="SUPFAM" id="SSF54814">
    <property type="entry name" value="Prokaryotic type KH domain (KH-domain type II)"/>
    <property type="match status" value="1"/>
</dbReference>
<feature type="binding site" evidence="7">
    <location>
        <begin position="12"/>
        <end position="19"/>
    </location>
    <ligand>
        <name>GTP</name>
        <dbReference type="ChEBI" id="CHEBI:37565"/>
    </ligand>
</feature>
<dbReference type="GO" id="GO:0070181">
    <property type="term" value="F:small ribosomal subunit rRNA binding"/>
    <property type="evidence" value="ECO:0007669"/>
    <property type="project" value="UniProtKB-UniRule"/>
</dbReference>
<keyword evidence="7" id="KW-0699">rRNA-binding</keyword>
<evidence type="ECO:0000259" key="11">
    <source>
        <dbReference type="PROSITE" id="PS51713"/>
    </source>
</evidence>
<dbReference type="Pfam" id="PF07650">
    <property type="entry name" value="KH_2"/>
    <property type="match status" value="1"/>
</dbReference>
<organism evidence="12 13">
    <name type="scientific">Salinivirga cyanobacteriivorans</name>
    <dbReference type="NCBI Taxonomy" id="1307839"/>
    <lineage>
        <taxon>Bacteria</taxon>
        <taxon>Pseudomonadati</taxon>
        <taxon>Bacteroidota</taxon>
        <taxon>Bacteroidia</taxon>
        <taxon>Bacteroidales</taxon>
        <taxon>Salinivirgaceae</taxon>
        <taxon>Salinivirga</taxon>
    </lineage>
</organism>
<evidence type="ECO:0000256" key="8">
    <source>
        <dbReference type="PROSITE-ProRule" id="PRU01050"/>
    </source>
</evidence>
<dbReference type="InterPro" id="IPR009019">
    <property type="entry name" value="KH_sf_prok-type"/>
</dbReference>
<dbReference type="Gene3D" id="3.30.300.20">
    <property type="match status" value="1"/>
</dbReference>
<feature type="binding site" evidence="7">
    <location>
        <begin position="120"/>
        <end position="123"/>
    </location>
    <ligand>
        <name>GTP</name>
        <dbReference type="ChEBI" id="CHEBI:37565"/>
    </ligand>
</feature>
<keyword evidence="6 7" id="KW-0342">GTP-binding</keyword>
<feature type="region of interest" description="G3" evidence="8">
    <location>
        <begin position="59"/>
        <end position="62"/>
    </location>
</feature>
<feature type="binding site" evidence="7">
    <location>
        <begin position="59"/>
        <end position="63"/>
    </location>
    <ligand>
        <name>GTP</name>
        <dbReference type="ChEBI" id="CHEBI:37565"/>
    </ligand>
</feature>
<dbReference type="Gene3D" id="3.40.50.300">
    <property type="entry name" value="P-loop containing nucleotide triphosphate hydrolases"/>
    <property type="match status" value="1"/>
</dbReference>
<dbReference type="RefSeq" id="WP_057953984.1">
    <property type="nucleotide sequence ID" value="NZ_CP013118.1"/>
</dbReference>
<evidence type="ECO:0000256" key="6">
    <source>
        <dbReference type="ARBA" id="ARBA00023134"/>
    </source>
</evidence>
<dbReference type="KEGG" id="blq:L21SP5_03008"/>
<keyword evidence="7" id="KW-0472">Membrane</keyword>